<keyword evidence="9" id="KW-0560">Oxidoreductase</keyword>
<dbReference type="GO" id="GO:0046872">
    <property type="term" value="F:metal ion binding"/>
    <property type="evidence" value="ECO:0007669"/>
    <property type="project" value="UniProtKB-KW"/>
</dbReference>
<evidence type="ECO:0000256" key="2">
    <source>
        <dbReference type="ARBA" id="ARBA00022485"/>
    </source>
</evidence>
<dbReference type="PROSITE" id="PS01305">
    <property type="entry name" value="MOAA_NIFB_PQQE"/>
    <property type="match status" value="1"/>
</dbReference>
<keyword evidence="3" id="KW-0949">S-adenosyl-L-methionine</keyword>
<evidence type="ECO:0000256" key="7">
    <source>
        <dbReference type="ARBA" id="ARBA00023601"/>
    </source>
</evidence>
<dbReference type="PROSITE" id="PS51918">
    <property type="entry name" value="RADICAL_SAM"/>
    <property type="match status" value="1"/>
</dbReference>
<dbReference type="GO" id="GO:0051539">
    <property type="term" value="F:4 iron, 4 sulfur cluster binding"/>
    <property type="evidence" value="ECO:0007669"/>
    <property type="project" value="UniProtKB-KW"/>
</dbReference>
<evidence type="ECO:0000256" key="5">
    <source>
        <dbReference type="ARBA" id="ARBA00023004"/>
    </source>
</evidence>
<keyword evidence="6" id="KW-0411">Iron-sulfur</keyword>
<dbReference type="EMBL" id="CZAW01000072">
    <property type="protein sequence ID" value="CUQ09727.1"/>
    <property type="molecule type" value="Genomic_DNA"/>
</dbReference>
<dbReference type="SFLD" id="SFLDG01386">
    <property type="entry name" value="main_SPASM_domain-containing"/>
    <property type="match status" value="1"/>
</dbReference>
<evidence type="ECO:0000313" key="9">
    <source>
        <dbReference type="EMBL" id="CUQ09727.1"/>
    </source>
</evidence>
<evidence type="ECO:0000313" key="10">
    <source>
        <dbReference type="Proteomes" id="UP000095712"/>
    </source>
</evidence>
<dbReference type="PANTHER" id="PTHR43273:SF3">
    <property type="entry name" value="ANAEROBIC SULFATASE-MATURATING ENZYME HOMOLOG ASLB-RELATED"/>
    <property type="match status" value="1"/>
</dbReference>
<comment type="similarity">
    <text evidence="7">Belongs to the radical SAM superfamily. Anaerobic sulfatase-maturating enzyme family.</text>
</comment>
<proteinExistence type="inferred from homology"/>
<dbReference type="Gene3D" id="3.20.20.70">
    <property type="entry name" value="Aldolase class I"/>
    <property type="match status" value="1"/>
</dbReference>
<keyword evidence="5" id="KW-0408">Iron</keyword>
<dbReference type="InterPro" id="IPR013785">
    <property type="entry name" value="Aldolase_TIM"/>
</dbReference>
<keyword evidence="2" id="KW-0004">4Fe-4S</keyword>
<keyword evidence="4" id="KW-0479">Metal-binding</keyword>
<protein>
    <submittedName>
        <fullName evidence="9">Anaerobic sulfatase-maturating enzyme</fullName>
        <ecNumber evidence="9">1.8.98.-</ecNumber>
    </submittedName>
</protein>
<feature type="domain" description="Radical SAM core" evidence="8">
    <location>
        <begin position="1"/>
        <end position="224"/>
    </location>
</feature>
<dbReference type="InterPro" id="IPR023867">
    <property type="entry name" value="Sulphatase_maturase_rSAM"/>
</dbReference>
<dbReference type="SUPFAM" id="SSF102114">
    <property type="entry name" value="Radical SAM enzymes"/>
    <property type="match status" value="1"/>
</dbReference>
<dbReference type="Proteomes" id="UP000095712">
    <property type="component" value="Unassembled WGS sequence"/>
</dbReference>
<dbReference type="InterPro" id="IPR058240">
    <property type="entry name" value="rSAM_sf"/>
</dbReference>
<dbReference type="RefSeq" id="WP_055153695.1">
    <property type="nucleotide sequence ID" value="NZ_CZAW01000072.1"/>
</dbReference>
<dbReference type="EC" id="1.8.98.-" evidence="9"/>
<evidence type="ECO:0000256" key="1">
    <source>
        <dbReference type="ARBA" id="ARBA00001966"/>
    </source>
</evidence>
<dbReference type="SFLD" id="SFLDG01384">
    <property type="entry name" value="thioether_bond_formation_requi"/>
    <property type="match status" value="1"/>
</dbReference>
<reference evidence="9 10" key="1">
    <citation type="submission" date="2015-09" db="EMBL/GenBank/DDBJ databases">
        <authorList>
            <consortium name="Pathogen Informatics"/>
        </authorList>
    </citation>
    <scope>NUCLEOTIDE SEQUENCE [LARGE SCALE GENOMIC DNA]</scope>
    <source>
        <strain evidence="9 10">2789STDY5834911</strain>
    </source>
</reference>
<dbReference type="CDD" id="cd01335">
    <property type="entry name" value="Radical_SAM"/>
    <property type="match status" value="1"/>
</dbReference>
<dbReference type="GO" id="GO:0016491">
    <property type="term" value="F:oxidoreductase activity"/>
    <property type="evidence" value="ECO:0007669"/>
    <property type="project" value="UniProtKB-KW"/>
</dbReference>
<dbReference type="SFLD" id="SFLDG01067">
    <property type="entry name" value="SPASM/twitch_domain_containing"/>
    <property type="match status" value="1"/>
</dbReference>
<dbReference type="PANTHER" id="PTHR43273">
    <property type="entry name" value="ANAEROBIC SULFATASE-MATURATING ENZYME HOMOLOG ASLB-RELATED"/>
    <property type="match status" value="1"/>
</dbReference>
<dbReference type="NCBIfam" id="TIGR04085">
    <property type="entry name" value="rSAM_more_4Fe4S"/>
    <property type="match status" value="1"/>
</dbReference>
<comment type="cofactor">
    <cofactor evidence="1">
        <name>[4Fe-4S] cluster</name>
        <dbReference type="ChEBI" id="CHEBI:49883"/>
    </cofactor>
</comment>
<dbReference type="InterPro" id="IPR000385">
    <property type="entry name" value="MoaA_NifB_PqqE_Fe-S-bd_CS"/>
</dbReference>
<evidence type="ECO:0000259" key="8">
    <source>
        <dbReference type="PROSITE" id="PS51918"/>
    </source>
</evidence>
<gene>
    <name evidence="9" type="ORF">ERS852523_03947</name>
</gene>
<dbReference type="AlphaFoldDB" id="A0A174TNT9"/>
<accession>A0A174TNT9</accession>
<evidence type="ECO:0000256" key="4">
    <source>
        <dbReference type="ARBA" id="ARBA00022723"/>
    </source>
</evidence>
<sequence>MYSLTLEINQKCNLSCIYCYLGEKDKSEMPLETATKSIDLAFNNTKIHRDKKIWIDFIGGEPLLDFGYIKALVDYIGKLNKEYNYNLIFSMTTNGTIMNDEILDWIIKNDFLLKVSIDGKKEINDLNRIAKNGESVFEQIQKNWHYFKEYENQSNKKVQVTNVITKNNYMHYFETFRFLINEMKICVIDTAIDLYTNWTLEEWEVIEQEIRKSFSYYIEILSKNPGLYWSFIRTVLECKTDKKKFYSCGAGLVSLYVRTTGEFYTCPTCLDGRACIGNICDGFNAEKVNLLKNFNGIDNNKCQKCDFYKSCKANGCAMFSIFSNNDINRPNRTLCWLEIFKHKLYDENQKVIGMIQGY</sequence>
<name>A0A174TNT9_9FIRM</name>
<dbReference type="InterPro" id="IPR007197">
    <property type="entry name" value="rSAM"/>
</dbReference>
<dbReference type="Pfam" id="PF04055">
    <property type="entry name" value="Radical_SAM"/>
    <property type="match status" value="1"/>
</dbReference>
<dbReference type="InterPro" id="IPR023885">
    <property type="entry name" value="4Fe4S-binding_SPASM_dom"/>
</dbReference>
<evidence type="ECO:0000256" key="6">
    <source>
        <dbReference type="ARBA" id="ARBA00023014"/>
    </source>
</evidence>
<evidence type="ECO:0000256" key="3">
    <source>
        <dbReference type="ARBA" id="ARBA00022691"/>
    </source>
</evidence>
<dbReference type="SFLD" id="SFLDS00029">
    <property type="entry name" value="Radical_SAM"/>
    <property type="match status" value="1"/>
</dbReference>
<organism evidence="9 10">
    <name type="scientific">Blautia wexlerae</name>
    <dbReference type="NCBI Taxonomy" id="418240"/>
    <lineage>
        <taxon>Bacteria</taxon>
        <taxon>Bacillati</taxon>
        <taxon>Bacillota</taxon>
        <taxon>Clostridia</taxon>
        <taxon>Lachnospirales</taxon>
        <taxon>Lachnospiraceae</taxon>
        <taxon>Blautia</taxon>
    </lineage>
</organism>